<dbReference type="InterPro" id="IPR015338">
    <property type="entry name" value="GT64_dom"/>
</dbReference>
<sequence length="939" mass="107158">MVLPLVEYGKDLCQKLTQIKLSRIVIMVFIILILTPLFTHFYLSNIERSSSHITHSAHSHIDLPEDFNAMKETDLRVGVEELLRIKGSVLSELRDMERKRQKLLLEIQTYTKNIEELKQELVHQQTNLNRLKISVEQAQVAQREALQQNTPDLALPKRLTVDEYPPVLPSLPPSLTKFCQMFSCFDHSRCSLTSGFPVYLYDPDQFPVMNDGWDVDGFLKTTLKQTLGYNPHLTNDPKEACIFIVLVGEALKDVDDVSENVGNHLNLPPLDSNALKRLPYWGGDGRNHVLLNLARRDLTATSGDIFSSVDTGRAILVQSTFSARAFRAGFDLIVSPVLGPPGGDVWQECPQMLPARRKYLLSFQGEMKNKEIVTHPSNIDDSDLYKEHTELGKFIIEHLKDLAKTDTADKFLFEFECVPASDDNINTGPQDWALCGTDSSRRTVLKDSTYALIFAPTYTDLITTTLLQARIYEALRSGAIPVILGGDQIRLAYDEVIQWRRLAIFLPRARVTELHFLLRAIPDEDVLLMRRQGRLVWERYLASVQSTLDTIVAVLRDRLNIPPLPVDTVAALSVFNETFQPIQVTVPVETEQEESLGPLEPPYNSPAFRRNYSLALTQGHELWNDWGDPFRLYPALPTDPLLPSDAKFLGSGRGFRPIGQGQGGAGKEFSEALGGNNPREQFTVLLLTYEREQVLLDSIGRLRGLPYLNSVVVVWNSPRPPSPELKWPDIGAPVHVVKAARNSLNNRFLPLDNLQTEAILSVDDDAHLRHDEILFGFRVWREHRERIVGFPGRYHAWDVNTQSSWLYNSNYSCELSMVLTGAAFLHRHYLHLYWKWLPQAIRDKVDEYMNCEDIAMNFLVSHITRLPPVKVTSRWTFRCPGCPQSLSEDDTHFQERHKCINFFSQVFGYMPLLNTQYRADSILFKTRIPHDKQKCFKFI</sequence>
<dbReference type="InterPro" id="IPR029044">
    <property type="entry name" value="Nucleotide-diphossugar_trans"/>
</dbReference>
<dbReference type="GO" id="GO:0046872">
    <property type="term" value="F:metal ion binding"/>
    <property type="evidence" value="ECO:0007669"/>
    <property type="project" value="UniProtKB-KW"/>
</dbReference>
<evidence type="ECO:0000256" key="7">
    <source>
        <dbReference type="ARBA" id="ARBA00022679"/>
    </source>
</evidence>
<keyword evidence="20" id="KW-0175">Coiled coil</keyword>
<dbReference type="Gene3D" id="3.90.550.10">
    <property type="entry name" value="Spore Coat Polysaccharide Biosynthesis Protein SpsA, Chain A"/>
    <property type="match status" value="1"/>
</dbReference>
<evidence type="ECO:0000256" key="10">
    <source>
        <dbReference type="ARBA" id="ARBA00022824"/>
    </source>
</evidence>
<reference evidence="24" key="1">
    <citation type="journal article" date="2023" name="G3 (Bethesda)">
        <title>Whole genome assemblies of Zophobas morio and Tenebrio molitor.</title>
        <authorList>
            <person name="Kaur S."/>
            <person name="Stinson S.A."/>
            <person name="diCenzo G.C."/>
        </authorList>
    </citation>
    <scope>NUCLEOTIDE SEQUENCE</scope>
    <source>
        <strain evidence="24">QUZm001</strain>
    </source>
</reference>
<evidence type="ECO:0000256" key="2">
    <source>
        <dbReference type="ARBA" id="ARBA00004555"/>
    </source>
</evidence>
<dbReference type="Proteomes" id="UP001168821">
    <property type="component" value="Unassembled WGS sequence"/>
</dbReference>
<keyword evidence="9" id="KW-0479">Metal-binding</keyword>
<keyword evidence="11" id="KW-0735">Signal-anchor</keyword>
<comment type="subcellular location">
    <subcellularLocation>
        <location evidence="3">Endoplasmic reticulum membrane</location>
        <topology evidence="3">Single-pass type II membrane protein</topology>
    </subcellularLocation>
    <subcellularLocation>
        <location evidence="2">Golgi apparatus</location>
    </subcellularLocation>
</comment>
<proteinExistence type="inferred from homology"/>
<comment type="cofactor">
    <cofactor evidence="1">
        <name>Mn(2+)</name>
        <dbReference type="ChEBI" id="CHEBI:29035"/>
    </cofactor>
</comment>
<evidence type="ECO:0000256" key="6">
    <source>
        <dbReference type="ARBA" id="ARBA00022676"/>
    </source>
</evidence>
<protein>
    <recommendedName>
        <fullName evidence="19">glucuronosyl-galactosyl-proteoglycan 4-alpha-N-acetylglucosaminyltransferase</fullName>
        <ecNumber evidence="19">2.4.1.223</ecNumber>
    </recommendedName>
</protein>
<comment type="similarity">
    <text evidence="5">Belongs to the glycosyltransferase 47 family.</text>
</comment>
<evidence type="ECO:0000256" key="11">
    <source>
        <dbReference type="ARBA" id="ARBA00022968"/>
    </source>
</evidence>
<evidence type="ECO:0000256" key="18">
    <source>
        <dbReference type="ARBA" id="ARBA00050948"/>
    </source>
</evidence>
<keyword evidence="8 21" id="KW-0812">Transmembrane</keyword>
<feature type="domain" description="Exostosin GT47" evidence="22">
    <location>
        <begin position="194"/>
        <end position="521"/>
    </location>
</feature>
<evidence type="ECO:0000313" key="25">
    <source>
        <dbReference type="Proteomes" id="UP001168821"/>
    </source>
</evidence>
<keyword evidence="13" id="KW-0333">Golgi apparatus</keyword>
<keyword evidence="17" id="KW-0464">Manganese</keyword>
<comment type="catalytic activity">
    <reaction evidence="18">
        <text>3-O-(beta-D-GlcA-(1-&gt;3)-beta-D-Gal-(1-&gt;3)-beta-D-Gal-(1-&gt;4)-beta-D-Xyl)-L-seryl-[protein] + UDP-N-acetyl-alpha-D-glucosamine = 3-O-(alpha-D-GlcNAc-(1-&gt;4)-beta-D-GlcA-(1-&gt;3)-beta-D-Gal-(1-&gt;3)-beta-D-Gal-(1-&gt;4)-beta-D-Xyl)-L-seryl-[protein] + UDP + H(+)</text>
        <dbReference type="Rhea" id="RHEA:16221"/>
        <dbReference type="Rhea" id="RHEA-COMP:12573"/>
        <dbReference type="Rhea" id="RHEA-COMP:12574"/>
        <dbReference type="ChEBI" id="CHEBI:15378"/>
        <dbReference type="ChEBI" id="CHEBI:57705"/>
        <dbReference type="ChEBI" id="CHEBI:58223"/>
        <dbReference type="ChEBI" id="CHEBI:132093"/>
        <dbReference type="ChEBI" id="CHEBI:132104"/>
        <dbReference type="EC" id="2.4.1.223"/>
    </reaction>
</comment>
<dbReference type="GO" id="GO:0001888">
    <property type="term" value="F:glucuronyl-galactosyl-proteoglycan 4-alpha-N-acetylglucosaminyltransferase activity"/>
    <property type="evidence" value="ECO:0007669"/>
    <property type="project" value="UniProtKB-EC"/>
</dbReference>
<evidence type="ECO:0000256" key="5">
    <source>
        <dbReference type="ARBA" id="ARBA00010271"/>
    </source>
</evidence>
<accession>A0AA38I8Y2</accession>
<evidence type="ECO:0000256" key="4">
    <source>
        <dbReference type="ARBA" id="ARBA00005093"/>
    </source>
</evidence>
<organism evidence="24 25">
    <name type="scientific">Zophobas morio</name>
    <dbReference type="NCBI Taxonomy" id="2755281"/>
    <lineage>
        <taxon>Eukaryota</taxon>
        <taxon>Metazoa</taxon>
        <taxon>Ecdysozoa</taxon>
        <taxon>Arthropoda</taxon>
        <taxon>Hexapoda</taxon>
        <taxon>Insecta</taxon>
        <taxon>Pterygota</taxon>
        <taxon>Neoptera</taxon>
        <taxon>Endopterygota</taxon>
        <taxon>Coleoptera</taxon>
        <taxon>Polyphaga</taxon>
        <taxon>Cucujiformia</taxon>
        <taxon>Tenebrionidae</taxon>
        <taxon>Zophobas</taxon>
    </lineage>
</organism>
<gene>
    <name evidence="24" type="ORF">Zmor_012509</name>
</gene>
<keyword evidence="6" id="KW-0328">Glycosyltransferase</keyword>
<dbReference type="FunFam" id="3.90.550.10:FF:000033">
    <property type="entry name" value="Exostosin-like glycosyltransferase 3"/>
    <property type="match status" value="1"/>
</dbReference>
<evidence type="ECO:0000259" key="23">
    <source>
        <dbReference type="Pfam" id="PF09258"/>
    </source>
</evidence>
<keyword evidence="16" id="KW-0325">Glycoprotein</keyword>
<dbReference type="GO" id="GO:0015012">
    <property type="term" value="P:heparan sulfate proteoglycan biosynthetic process"/>
    <property type="evidence" value="ECO:0007669"/>
    <property type="project" value="UniProtKB-ARBA"/>
</dbReference>
<dbReference type="EMBL" id="JALNTZ010000004">
    <property type="protein sequence ID" value="KAJ3653248.1"/>
    <property type="molecule type" value="Genomic_DNA"/>
</dbReference>
<dbReference type="AlphaFoldDB" id="A0AA38I8Y2"/>
<evidence type="ECO:0000256" key="14">
    <source>
        <dbReference type="ARBA" id="ARBA00023136"/>
    </source>
</evidence>
<keyword evidence="14 21" id="KW-0472">Membrane</keyword>
<evidence type="ECO:0000256" key="13">
    <source>
        <dbReference type="ARBA" id="ARBA00023034"/>
    </source>
</evidence>
<dbReference type="Pfam" id="PF09258">
    <property type="entry name" value="Glyco_transf_64"/>
    <property type="match status" value="1"/>
</dbReference>
<evidence type="ECO:0000256" key="19">
    <source>
        <dbReference type="ARBA" id="ARBA00066812"/>
    </source>
</evidence>
<dbReference type="InterPro" id="IPR004263">
    <property type="entry name" value="Exostosin"/>
</dbReference>
<dbReference type="EC" id="2.4.1.223" evidence="19"/>
<comment type="caution">
    <text evidence="24">The sequence shown here is derived from an EMBL/GenBank/DDBJ whole genome shotgun (WGS) entry which is preliminary data.</text>
</comment>
<dbReference type="GO" id="GO:0005794">
    <property type="term" value="C:Golgi apparatus"/>
    <property type="evidence" value="ECO:0007669"/>
    <property type="project" value="UniProtKB-SubCell"/>
</dbReference>
<dbReference type="InterPro" id="IPR040911">
    <property type="entry name" value="Exostosin_GT47"/>
</dbReference>
<dbReference type="Pfam" id="PF03016">
    <property type="entry name" value="Exostosin_GT47"/>
    <property type="match status" value="1"/>
</dbReference>
<evidence type="ECO:0000313" key="24">
    <source>
        <dbReference type="EMBL" id="KAJ3653248.1"/>
    </source>
</evidence>
<evidence type="ECO:0000256" key="15">
    <source>
        <dbReference type="ARBA" id="ARBA00023157"/>
    </source>
</evidence>
<keyword evidence="7" id="KW-0808">Transferase</keyword>
<evidence type="ECO:0000256" key="12">
    <source>
        <dbReference type="ARBA" id="ARBA00022989"/>
    </source>
</evidence>
<feature type="transmembrane region" description="Helical" evidence="21">
    <location>
        <begin position="24"/>
        <end position="43"/>
    </location>
</feature>
<feature type="coiled-coil region" evidence="20">
    <location>
        <begin position="93"/>
        <end position="148"/>
    </location>
</feature>
<dbReference type="GO" id="GO:0005789">
    <property type="term" value="C:endoplasmic reticulum membrane"/>
    <property type="evidence" value="ECO:0007669"/>
    <property type="project" value="UniProtKB-SubCell"/>
</dbReference>
<comment type="pathway">
    <text evidence="4">Glycan metabolism; heparan sulfate biosynthesis.</text>
</comment>
<evidence type="ECO:0000256" key="16">
    <source>
        <dbReference type="ARBA" id="ARBA00023180"/>
    </source>
</evidence>
<evidence type="ECO:0000256" key="1">
    <source>
        <dbReference type="ARBA" id="ARBA00001936"/>
    </source>
</evidence>
<feature type="domain" description="Glycosyl transferase 64" evidence="23">
    <location>
        <begin position="682"/>
        <end position="924"/>
    </location>
</feature>
<keyword evidence="15" id="KW-1015">Disulfide bond</keyword>
<evidence type="ECO:0000256" key="20">
    <source>
        <dbReference type="SAM" id="Coils"/>
    </source>
</evidence>
<keyword evidence="12 21" id="KW-1133">Transmembrane helix</keyword>
<evidence type="ECO:0000256" key="17">
    <source>
        <dbReference type="ARBA" id="ARBA00023211"/>
    </source>
</evidence>
<evidence type="ECO:0000256" key="9">
    <source>
        <dbReference type="ARBA" id="ARBA00022723"/>
    </source>
</evidence>
<keyword evidence="25" id="KW-1185">Reference proteome</keyword>
<evidence type="ECO:0000256" key="3">
    <source>
        <dbReference type="ARBA" id="ARBA00004648"/>
    </source>
</evidence>
<dbReference type="SUPFAM" id="SSF53448">
    <property type="entry name" value="Nucleotide-diphospho-sugar transferases"/>
    <property type="match status" value="1"/>
</dbReference>
<dbReference type="PANTHER" id="PTHR48261:SF4">
    <property type="entry name" value="EXOSTOSIN LIKE GLYCOSYLTRANSFERASE 3"/>
    <property type="match status" value="1"/>
</dbReference>
<evidence type="ECO:0000256" key="8">
    <source>
        <dbReference type="ARBA" id="ARBA00022692"/>
    </source>
</evidence>
<name>A0AA38I8Y2_9CUCU</name>
<evidence type="ECO:0000259" key="22">
    <source>
        <dbReference type="Pfam" id="PF03016"/>
    </source>
</evidence>
<evidence type="ECO:0000256" key="21">
    <source>
        <dbReference type="SAM" id="Phobius"/>
    </source>
</evidence>
<keyword evidence="10" id="KW-0256">Endoplasmic reticulum</keyword>
<dbReference type="PANTHER" id="PTHR48261">
    <property type="entry name" value="ACETYLGLUCOSAMINYLTRANSFERASE"/>
    <property type="match status" value="1"/>
</dbReference>